<dbReference type="GeneID" id="98651599"/>
<protein>
    <submittedName>
        <fullName evidence="2">Uncharacterized protein</fullName>
    </submittedName>
</protein>
<dbReference type="RefSeq" id="WP_022386342.1">
    <property type="nucleotide sequence ID" value="NZ_JABBCP010000006.1"/>
</dbReference>
<dbReference type="EMBL" id="JABBCP010000006">
    <property type="protein sequence ID" value="NMF56109.1"/>
    <property type="molecule type" value="Genomic_DNA"/>
</dbReference>
<feature type="transmembrane region" description="Helical" evidence="1">
    <location>
        <begin position="12"/>
        <end position="35"/>
    </location>
</feature>
<dbReference type="Proteomes" id="UP000546970">
    <property type="component" value="Unassembled WGS sequence"/>
</dbReference>
<organism evidence="2 3">
    <name type="scientific">Collinsella acetigenes</name>
    <dbReference type="NCBI Taxonomy" id="2713419"/>
    <lineage>
        <taxon>Bacteria</taxon>
        <taxon>Bacillati</taxon>
        <taxon>Actinomycetota</taxon>
        <taxon>Coriobacteriia</taxon>
        <taxon>Coriobacteriales</taxon>
        <taxon>Coriobacteriaceae</taxon>
        <taxon>Collinsella</taxon>
    </lineage>
</organism>
<keyword evidence="1" id="KW-0812">Transmembrane</keyword>
<keyword evidence="1" id="KW-0472">Membrane</keyword>
<sequence length="98" mass="10132">MLAFELSAHGPFVLAGVVVGVFAFLPMWLALEPVLRRGREANMTKGMLSVGASFVALLLGIVVVHLLFHGVLVAFVAGEIGGFLAGSVVVACLVIAAE</sequence>
<feature type="transmembrane region" description="Helical" evidence="1">
    <location>
        <begin position="47"/>
        <end position="68"/>
    </location>
</feature>
<evidence type="ECO:0000256" key="1">
    <source>
        <dbReference type="SAM" id="Phobius"/>
    </source>
</evidence>
<keyword evidence="3" id="KW-1185">Reference proteome</keyword>
<gene>
    <name evidence="2" type="ORF">HF320_07185</name>
</gene>
<feature type="transmembrane region" description="Helical" evidence="1">
    <location>
        <begin position="74"/>
        <end position="97"/>
    </location>
</feature>
<evidence type="ECO:0000313" key="2">
    <source>
        <dbReference type="EMBL" id="NMF56109.1"/>
    </source>
</evidence>
<keyword evidence="1" id="KW-1133">Transmembrane helix</keyword>
<reference evidence="2 3" key="1">
    <citation type="submission" date="2020-04" db="EMBL/GenBank/DDBJ databases">
        <title>Collinsella sp. KGMB02528 nov., an anaerobic actinobacterium isolated from human feces.</title>
        <authorList>
            <person name="Han K.-I."/>
            <person name="Eom M.K."/>
            <person name="Kim J.-S."/>
            <person name="Lee K.C."/>
            <person name="Suh M.K."/>
            <person name="Park S.-H."/>
            <person name="Lee J.H."/>
            <person name="Kang S.W."/>
            <person name="Park J.-E."/>
            <person name="Oh B.S."/>
            <person name="Yu S.Y."/>
            <person name="Choi S.-H."/>
            <person name="Lee D.H."/>
            <person name="Yoon H."/>
            <person name="Kim B.-Y."/>
            <person name="Lee J.H."/>
            <person name="Lee J.-S."/>
        </authorList>
    </citation>
    <scope>NUCLEOTIDE SEQUENCE [LARGE SCALE GENOMIC DNA]</scope>
    <source>
        <strain evidence="2 3">KGMB02528</strain>
    </source>
</reference>
<dbReference type="AlphaFoldDB" id="A0A7X9UCQ7"/>
<comment type="caution">
    <text evidence="2">The sequence shown here is derived from an EMBL/GenBank/DDBJ whole genome shotgun (WGS) entry which is preliminary data.</text>
</comment>
<accession>A0A7X9UCQ7</accession>
<evidence type="ECO:0000313" key="3">
    <source>
        <dbReference type="Proteomes" id="UP000546970"/>
    </source>
</evidence>
<proteinExistence type="predicted"/>
<name>A0A7X9UCQ7_9ACTN</name>